<dbReference type="Proteomes" id="UP000202170">
    <property type="component" value="Segment"/>
</dbReference>
<dbReference type="KEGG" id="vg:29080370"/>
<proteinExistence type="predicted"/>
<accession>A0A1B3AYH0</accession>
<dbReference type="GeneID" id="29080370"/>
<gene>
    <name evidence="1" type="primary">106</name>
    <name evidence="1" type="ORF">SEA_BANTAM_106</name>
</gene>
<reference evidence="2" key="1">
    <citation type="submission" date="2016-07" db="EMBL/GenBank/DDBJ databases">
        <authorList>
            <person name="Florea S."/>
            <person name="Webb J.S."/>
            <person name="Jaromczyk J."/>
            <person name="Schardl C.L."/>
        </authorList>
    </citation>
    <scope>NUCLEOTIDE SEQUENCE [LARGE SCALE GENOMIC DNA]</scope>
</reference>
<protein>
    <submittedName>
        <fullName evidence="1">Uncharacterized protein</fullName>
    </submittedName>
</protein>
<organism evidence="1 2">
    <name type="scientific">Gordonia phage Bantam</name>
    <dbReference type="NCBI Taxonomy" id="1887641"/>
    <lineage>
        <taxon>Viruses</taxon>
        <taxon>Duplodnaviria</taxon>
        <taxon>Heunggongvirae</taxon>
        <taxon>Uroviricota</taxon>
        <taxon>Caudoviricetes</taxon>
        <taxon>Bantamvirus</taxon>
        <taxon>Bantamvirus bantam</taxon>
    </lineage>
</organism>
<keyword evidence="2" id="KW-1185">Reference proteome</keyword>
<evidence type="ECO:0000313" key="1">
    <source>
        <dbReference type="EMBL" id="AOE43795.1"/>
    </source>
</evidence>
<name>A0A1B3AYH0_9CAUD</name>
<dbReference type="RefSeq" id="YP_009287574.1">
    <property type="nucleotide sequence ID" value="NC_031074.1"/>
</dbReference>
<evidence type="ECO:0000313" key="2">
    <source>
        <dbReference type="Proteomes" id="UP000202170"/>
    </source>
</evidence>
<dbReference type="EMBL" id="KX557272">
    <property type="protein sequence ID" value="AOE43795.1"/>
    <property type="molecule type" value="Genomic_DNA"/>
</dbReference>
<sequence length="64" mass="7121">MNRFEIVISGDLDVEALNHEAAEGLASELQDKIREVLTRKKYQPLSIEALYVDAYPVEKEASGG</sequence>